<evidence type="ECO:0000313" key="1">
    <source>
        <dbReference type="EMBL" id="NMW35229.1"/>
    </source>
</evidence>
<dbReference type="EMBL" id="JABDSH010000050">
    <property type="protein sequence ID" value="NMW35229.1"/>
    <property type="molecule type" value="Genomic_DNA"/>
</dbReference>
<gene>
    <name evidence="1" type="ORF">HKQ54_03475</name>
</gene>
<dbReference type="RefSeq" id="WP_117892757.1">
    <property type="nucleotide sequence ID" value="NZ_CAXTCG010000051.1"/>
</dbReference>
<comment type="caution">
    <text evidence="1">The sequence shown here is derived from an EMBL/GenBank/DDBJ whole genome shotgun (WGS) entry which is preliminary data.</text>
</comment>
<dbReference type="AlphaFoldDB" id="A0ABD6L5F6"/>
<proteinExistence type="predicted"/>
<organism evidence="1 2">
    <name type="scientific">Phocaeicola vulgatus</name>
    <name type="common">Bacteroides vulgatus</name>
    <dbReference type="NCBI Taxonomy" id="821"/>
    <lineage>
        <taxon>Bacteria</taxon>
        <taxon>Pseudomonadati</taxon>
        <taxon>Bacteroidota</taxon>
        <taxon>Bacteroidia</taxon>
        <taxon>Bacteroidales</taxon>
        <taxon>Bacteroidaceae</taxon>
        <taxon>Phocaeicola</taxon>
    </lineage>
</organism>
<evidence type="ECO:0000313" key="2">
    <source>
        <dbReference type="Proteomes" id="UP000555193"/>
    </source>
</evidence>
<dbReference type="Proteomes" id="UP000555193">
    <property type="component" value="Unassembled WGS sequence"/>
</dbReference>
<protein>
    <submittedName>
        <fullName evidence="1">Uncharacterized protein</fullName>
    </submittedName>
</protein>
<accession>A0ABD6L5F6</accession>
<reference evidence="1 2" key="1">
    <citation type="submission" date="2020-04" db="EMBL/GenBank/DDBJ databases">
        <title>A novel gut-associated lysogenic phage, Bacteroides phage BV01, alters the host transcriptome and bile acid metabolism in Bacteroides vulgatus.</title>
        <authorList>
            <person name="Campbell D.E."/>
            <person name="Ly L."/>
            <person name="Ridlon J.M."/>
            <person name="Hsiao A."/>
            <person name="Degnan P.H."/>
        </authorList>
    </citation>
    <scope>NUCLEOTIDE SEQUENCE [LARGE SCALE GENOMIC DNA]</scope>
    <source>
        <strain evidence="1 2">VPI-4506</strain>
    </source>
</reference>
<name>A0ABD6L5F6_PHOVU</name>
<sequence>MKAKDIIFLYYPCMVVVCEQNAIDRETNDLREYAKIVLHSYEIPTFRLSDFDFVPAGTIKWTKHAYMLTEEQRKQIQDVSIKTREDDKERIEHFTRLKEASLRKHNKED</sequence>